<dbReference type="OrthoDB" id="9795622at2"/>
<dbReference type="PANTHER" id="PTHR46211:SF1">
    <property type="entry name" value="GLYCEROPHOSPHODIESTER PHOSPHODIESTERASE, CYTOPLASMIC"/>
    <property type="match status" value="1"/>
</dbReference>
<dbReference type="GeneID" id="95569366"/>
<dbReference type="SUPFAM" id="SSF51695">
    <property type="entry name" value="PLC-like phosphodiesterases"/>
    <property type="match status" value="1"/>
</dbReference>
<dbReference type="RefSeq" id="WP_008076966.1">
    <property type="nucleotide sequence ID" value="NZ_AEVT01000061.1"/>
</dbReference>
<dbReference type="EMBL" id="AEVT01000061">
    <property type="protein sequence ID" value="EGA70198.1"/>
    <property type="molecule type" value="Genomic_DNA"/>
</dbReference>
<organism evidence="2 3">
    <name type="scientific">Vibrio sinaloensis DSM 21326</name>
    <dbReference type="NCBI Taxonomy" id="945550"/>
    <lineage>
        <taxon>Bacteria</taxon>
        <taxon>Pseudomonadati</taxon>
        <taxon>Pseudomonadota</taxon>
        <taxon>Gammaproteobacteria</taxon>
        <taxon>Vibrionales</taxon>
        <taxon>Vibrionaceae</taxon>
        <taxon>Vibrio</taxon>
        <taxon>Vibrio oreintalis group</taxon>
    </lineage>
</organism>
<evidence type="ECO:0000313" key="3">
    <source>
        <dbReference type="Proteomes" id="UP000006228"/>
    </source>
</evidence>
<protein>
    <submittedName>
        <fullName evidence="2">Glycerophosphoryl diester phosphodiesterase</fullName>
    </submittedName>
</protein>
<dbReference type="AlphaFoldDB" id="E8M6Z9"/>
<comment type="caution">
    <text evidence="2">The sequence shown here is derived from an EMBL/GenBank/DDBJ whole genome shotgun (WGS) entry which is preliminary data.</text>
</comment>
<dbReference type="Gene3D" id="3.20.20.190">
    <property type="entry name" value="Phosphatidylinositol (PI) phosphodiesterase"/>
    <property type="match status" value="1"/>
</dbReference>
<accession>E8M6Z9</accession>
<dbReference type="InterPro" id="IPR017946">
    <property type="entry name" value="PLC-like_Pdiesterase_TIM-brl"/>
</dbReference>
<dbReference type="GO" id="GO:0008081">
    <property type="term" value="F:phosphoric diester hydrolase activity"/>
    <property type="evidence" value="ECO:0007669"/>
    <property type="project" value="InterPro"/>
</dbReference>
<proteinExistence type="predicted"/>
<sequence>MIVVGHRGVAGHYPENTRISIEAAIRLGLEWIEVDVQPSKDNVLVVCHDHTVDRCSNGSGRVDELNLAQLRALDFAQNHKKRFPQQTIMTLAELLDLAITENVKLNLEVKVDHHDPEQVVSLLTEAIDDSHIQSDNILFSSFNHDVLRQLRIHFPSHAIAVLSERLRKKDRLLLEEISAVGCNLNHLWTTNRQINQLKQQGYQVWCYTVNNPNRLKHLKGLDGIFSDFPERFL</sequence>
<dbReference type="Proteomes" id="UP000006228">
    <property type="component" value="Unassembled WGS sequence"/>
</dbReference>
<dbReference type="GO" id="GO:0006629">
    <property type="term" value="P:lipid metabolic process"/>
    <property type="evidence" value="ECO:0007669"/>
    <property type="project" value="InterPro"/>
</dbReference>
<dbReference type="PANTHER" id="PTHR46211">
    <property type="entry name" value="GLYCEROPHOSPHORYL DIESTER PHOSPHODIESTERASE"/>
    <property type="match status" value="1"/>
</dbReference>
<reference evidence="2 3" key="1">
    <citation type="journal article" date="2012" name="Int. J. Syst. Evol. Microbiol.">
        <title>Vibrio caribbeanicus sp. nov., isolated from the marine sponge Scleritoderma cyanea.</title>
        <authorList>
            <person name="Hoffmann M."/>
            <person name="Monday S.R."/>
            <person name="Allard M.W."/>
            <person name="Strain E.A."/>
            <person name="Whittaker P."/>
            <person name="Naum M."/>
            <person name="McCarthy P.J."/>
            <person name="Lopez J.V."/>
            <person name="Fischer M."/>
            <person name="Brown E.W."/>
        </authorList>
    </citation>
    <scope>NUCLEOTIDE SEQUENCE [LARGE SCALE GENOMIC DNA]</scope>
    <source>
        <strain evidence="3">DSMZ 21326</strain>
    </source>
</reference>
<dbReference type="Pfam" id="PF03009">
    <property type="entry name" value="GDPD"/>
    <property type="match status" value="1"/>
</dbReference>
<dbReference type="InterPro" id="IPR030395">
    <property type="entry name" value="GP_PDE_dom"/>
</dbReference>
<name>E8M6Z9_PHOS4</name>
<evidence type="ECO:0000313" key="2">
    <source>
        <dbReference type="EMBL" id="EGA70198.1"/>
    </source>
</evidence>
<feature type="domain" description="GP-PDE" evidence="1">
    <location>
        <begin position="1"/>
        <end position="233"/>
    </location>
</feature>
<gene>
    <name evidence="2" type="ORF">VISI1226_04250</name>
</gene>
<evidence type="ECO:0000259" key="1">
    <source>
        <dbReference type="PROSITE" id="PS51704"/>
    </source>
</evidence>
<dbReference type="PROSITE" id="PS51704">
    <property type="entry name" value="GP_PDE"/>
    <property type="match status" value="1"/>
</dbReference>
<dbReference type="eggNOG" id="COG0584">
    <property type="taxonomic scope" value="Bacteria"/>
</dbReference>